<dbReference type="Pfam" id="PF00378">
    <property type="entry name" value="ECH_1"/>
    <property type="match status" value="1"/>
</dbReference>
<dbReference type="InterPro" id="IPR014748">
    <property type="entry name" value="Enoyl-CoA_hydra_C"/>
</dbReference>
<name>A0ABU2TKR7_9ACTN</name>
<dbReference type="SUPFAM" id="SSF52096">
    <property type="entry name" value="ClpP/crotonase"/>
    <property type="match status" value="1"/>
</dbReference>
<dbReference type="EMBL" id="JAVREY010000001">
    <property type="protein sequence ID" value="MDT0461526.1"/>
    <property type="molecule type" value="Genomic_DNA"/>
</dbReference>
<dbReference type="PANTHER" id="PTHR43802:SF1">
    <property type="entry name" value="IP11341P-RELATED"/>
    <property type="match status" value="1"/>
</dbReference>
<dbReference type="PANTHER" id="PTHR43802">
    <property type="entry name" value="ENOYL-COA HYDRATASE"/>
    <property type="match status" value="1"/>
</dbReference>
<dbReference type="Proteomes" id="UP001183809">
    <property type="component" value="Unassembled WGS sequence"/>
</dbReference>
<evidence type="ECO:0000313" key="2">
    <source>
        <dbReference type="EMBL" id="MDT0461526.1"/>
    </source>
</evidence>
<protein>
    <submittedName>
        <fullName evidence="2">Crotonase/enoyl-CoA hydratase family protein</fullName>
    </submittedName>
</protein>
<comment type="similarity">
    <text evidence="1">Belongs to the enoyl-CoA hydratase/isomerase family.</text>
</comment>
<dbReference type="InterPro" id="IPR001753">
    <property type="entry name" value="Enoyl-CoA_hydra/iso"/>
</dbReference>
<dbReference type="InterPro" id="IPR029045">
    <property type="entry name" value="ClpP/crotonase-like_dom_sf"/>
</dbReference>
<dbReference type="CDD" id="cd06558">
    <property type="entry name" value="crotonase-like"/>
    <property type="match status" value="1"/>
</dbReference>
<gene>
    <name evidence="2" type="ORF">RM764_00690</name>
</gene>
<organism evidence="2 3">
    <name type="scientific">Streptomyces gibsoniae</name>
    <dbReference type="NCBI Taxonomy" id="3075529"/>
    <lineage>
        <taxon>Bacteria</taxon>
        <taxon>Bacillati</taxon>
        <taxon>Actinomycetota</taxon>
        <taxon>Actinomycetes</taxon>
        <taxon>Kitasatosporales</taxon>
        <taxon>Streptomycetaceae</taxon>
        <taxon>Streptomyces</taxon>
    </lineage>
</organism>
<proteinExistence type="inferred from homology"/>
<dbReference type="Gene3D" id="1.10.12.10">
    <property type="entry name" value="Lyase 2-enoyl-coa Hydratase, Chain A, domain 2"/>
    <property type="match status" value="1"/>
</dbReference>
<dbReference type="RefSeq" id="WP_311690599.1">
    <property type="nucleotide sequence ID" value="NZ_JAVREY010000001.1"/>
</dbReference>
<sequence length="266" mass="28525">MSSTPADAAEVTVERDGRVLLMGLNRPAKRNAFTRRMLTELSAAYGLLESDDDLWCGVLFAHGDHFTGGLDMVDVGEELAAGKLGAAEGGRDPWRLDGPWTKPVVAAAQGWVMTLGIELLLAADIRVAAQDARFAQLEVRRGIYPFGGATFRFPQQAGWGNAMRWVLTGEEFDAAEAHRIGLVQELAADGPAAIERATQIARVIAEKSAPLGVRAVLDSAHLAQEQGERAAIERLRPAVARLVATADGAEGTRSFVERRDAAFTGH</sequence>
<evidence type="ECO:0000256" key="1">
    <source>
        <dbReference type="ARBA" id="ARBA00005254"/>
    </source>
</evidence>
<dbReference type="NCBIfam" id="NF005126">
    <property type="entry name" value="PRK06563.1"/>
    <property type="match status" value="1"/>
</dbReference>
<dbReference type="Gene3D" id="3.90.226.10">
    <property type="entry name" value="2-enoyl-CoA Hydratase, Chain A, domain 1"/>
    <property type="match status" value="1"/>
</dbReference>
<evidence type="ECO:0000313" key="3">
    <source>
        <dbReference type="Proteomes" id="UP001183809"/>
    </source>
</evidence>
<reference evidence="3" key="1">
    <citation type="submission" date="2023-07" db="EMBL/GenBank/DDBJ databases">
        <title>30 novel species of actinomycetes from the DSMZ collection.</title>
        <authorList>
            <person name="Nouioui I."/>
        </authorList>
    </citation>
    <scope>NUCLEOTIDE SEQUENCE [LARGE SCALE GENOMIC DNA]</scope>
    <source>
        <strain evidence="3">DSM 41699</strain>
    </source>
</reference>
<accession>A0ABU2TKR7</accession>
<comment type="caution">
    <text evidence="2">The sequence shown here is derived from an EMBL/GenBank/DDBJ whole genome shotgun (WGS) entry which is preliminary data.</text>
</comment>
<keyword evidence="3" id="KW-1185">Reference proteome</keyword>